<dbReference type="Gramene" id="TraesCS6A03G0052200.1">
    <property type="protein sequence ID" value="TraesCS6A03G0052200.1.CDS"/>
    <property type="gene ID" value="TraesCS6A03G0052200"/>
</dbReference>
<proteinExistence type="predicted"/>
<dbReference type="RefSeq" id="XP_044405871.1">
    <property type="nucleotide sequence ID" value="XM_044549936.1"/>
</dbReference>
<dbReference type="OrthoDB" id="677165at2759"/>
<accession>A0A3B6NJU3</accession>
<dbReference type="Pfam" id="PF23635">
    <property type="entry name" value="Beta-prop_AT5G49610-like"/>
    <property type="match status" value="1"/>
</dbReference>
<dbReference type="Proteomes" id="UP000019116">
    <property type="component" value="Chromosome 6A"/>
</dbReference>
<dbReference type="PANTHER" id="PTHR33207">
    <property type="entry name" value="F-BOX DOMAIN CONTAINING PROTEIN-RELATED"/>
    <property type="match status" value="1"/>
</dbReference>
<dbReference type="GeneID" id="123129981"/>
<gene>
    <name evidence="2" type="primary">LOC123129981</name>
</gene>
<protein>
    <recommendedName>
        <fullName evidence="1">F-box protein AT5G49610-like beta-propeller domain-containing protein</fullName>
    </recommendedName>
</protein>
<dbReference type="EnsemblPlants" id="TraesCS6A02G023900.1">
    <property type="protein sequence ID" value="TraesCS6A02G023900.1"/>
    <property type="gene ID" value="TraesCS6A02G023900"/>
</dbReference>
<reference evidence="2" key="2">
    <citation type="submission" date="2018-10" db="UniProtKB">
        <authorList>
            <consortium name="EnsemblPlants"/>
        </authorList>
    </citation>
    <scope>IDENTIFICATION</scope>
</reference>
<dbReference type="AlphaFoldDB" id="A0A3B6NJU3"/>
<evidence type="ECO:0000313" key="3">
    <source>
        <dbReference type="Proteomes" id="UP000019116"/>
    </source>
</evidence>
<evidence type="ECO:0000259" key="1">
    <source>
        <dbReference type="Pfam" id="PF23635"/>
    </source>
</evidence>
<dbReference type="Gramene" id="TraesJUL6A03G03264260.1">
    <property type="protein sequence ID" value="TraesJUL6A03G03264260.1"/>
    <property type="gene ID" value="TraesJUL6A03G03264260"/>
</dbReference>
<dbReference type="InterPro" id="IPR056594">
    <property type="entry name" value="AT5G49610-like_b-prop"/>
</dbReference>
<dbReference type="Gramene" id="TraesCS6A02G023900.1">
    <property type="protein sequence ID" value="TraesCS6A02G023900.1"/>
    <property type="gene ID" value="TraesCS6A02G023900"/>
</dbReference>
<name>A0A3B6NJU3_WHEAT</name>
<dbReference type="KEGG" id="taes:123129981"/>
<dbReference type="Gramene" id="TraesNOR6A03G03272170.1">
    <property type="protein sequence ID" value="TraesNOR6A03G03272170.1"/>
    <property type="gene ID" value="TraesNOR6A03G03272170"/>
</dbReference>
<keyword evidence="3" id="KW-1185">Reference proteome</keyword>
<dbReference type="SUPFAM" id="SSF81383">
    <property type="entry name" value="F-box domain"/>
    <property type="match status" value="1"/>
</dbReference>
<sequence length="394" mass="45179">MAAISKVLEDDDLLGEILLRTVFTTTLLNSALVCTRWLAHASNRAFLHRFREIHPPRLLGFYINKGQNTPHFIPILPQPRELTVVICRATSSLGTYQRVSSVPTYILGCRNGNVLIRQHDKIGTTFAVHNVVCPARGMDILPPFPRPQSPYLFDGTAYSRIMSKEEDDALSYLYVLMHQTTDGKHRVYIYILKHGIWRMNHSLIIQQPPRPWSVLKSVLSNNKIYVPAGWSNIIVLDLAASSFSIIELPEGMEYGERNTILSQADDVAGVYLIHVKKFQLRIWLHNGYTWLLMDTIYLREMFADFSVSDGNASLLINQAGDNAEFVFLDMGRCTFLLDIERRTMHKVYEKEDSDKFFCEIHPLMMIWPPVFPARKGDPTRNAMLRLKIKDMDGH</sequence>
<dbReference type="InterPro" id="IPR036047">
    <property type="entry name" value="F-box-like_dom_sf"/>
</dbReference>
<organism evidence="2">
    <name type="scientific">Triticum aestivum</name>
    <name type="common">Wheat</name>
    <dbReference type="NCBI Taxonomy" id="4565"/>
    <lineage>
        <taxon>Eukaryota</taxon>
        <taxon>Viridiplantae</taxon>
        <taxon>Streptophyta</taxon>
        <taxon>Embryophyta</taxon>
        <taxon>Tracheophyta</taxon>
        <taxon>Spermatophyta</taxon>
        <taxon>Magnoliopsida</taxon>
        <taxon>Liliopsida</taxon>
        <taxon>Poales</taxon>
        <taxon>Poaceae</taxon>
        <taxon>BOP clade</taxon>
        <taxon>Pooideae</taxon>
        <taxon>Triticodae</taxon>
        <taxon>Triticeae</taxon>
        <taxon>Triticinae</taxon>
        <taxon>Triticum</taxon>
    </lineage>
</organism>
<reference evidence="2" key="1">
    <citation type="submission" date="2018-08" db="EMBL/GenBank/DDBJ databases">
        <authorList>
            <person name="Rossello M."/>
        </authorList>
    </citation>
    <scope>NUCLEOTIDE SEQUENCE [LARGE SCALE GENOMIC DNA]</scope>
    <source>
        <strain evidence="2">cv. Chinese Spring</strain>
    </source>
</reference>
<dbReference type="OMA" id="MGMEIER"/>
<evidence type="ECO:0000313" key="2">
    <source>
        <dbReference type="EnsemblPlants" id="TraesCS6A02G023900.1"/>
    </source>
</evidence>
<feature type="domain" description="F-box protein AT5G49610-like beta-propeller" evidence="1">
    <location>
        <begin position="106"/>
        <end position="371"/>
    </location>
</feature>